<feature type="domain" description="PurM-like N-terminal" evidence="3">
    <location>
        <begin position="59"/>
        <end position="171"/>
    </location>
</feature>
<feature type="binding site" evidence="2">
    <location>
        <position position="294"/>
    </location>
    <ligand>
        <name>substrate</name>
    </ligand>
</feature>
<keyword evidence="2" id="KW-0460">Magnesium</keyword>
<dbReference type="CDD" id="cd02194">
    <property type="entry name" value="ThiL"/>
    <property type="match status" value="1"/>
</dbReference>
<dbReference type="PANTHER" id="PTHR30270:SF0">
    <property type="entry name" value="THIAMINE-MONOPHOSPHATE KINASE"/>
    <property type="match status" value="1"/>
</dbReference>
<gene>
    <name evidence="2 5" type="primary">thiL</name>
    <name evidence="5" type="ORF">CKO45_29660</name>
</gene>
<dbReference type="EC" id="2.7.4.16" evidence="2"/>
<feature type="binding site" evidence="2">
    <location>
        <position position="105"/>
    </location>
    <ligand>
        <name>Mg(2+)</name>
        <dbReference type="ChEBI" id="CHEBI:18420"/>
        <label>2</label>
    </ligand>
</feature>
<comment type="function">
    <text evidence="2">Catalyzes the ATP-dependent phosphorylation of thiamine-monophosphate (TMP) to form thiamine-pyrophosphate (TPP), the active form of vitamin B1.</text>
</comment>
<dbReference type="EMBL" id="NRSG01000530">
    <property type="protein sequence ID" value="MBK1662355.1"/>
    <property type="molecule type" value="Genomic_DNA"/>
</dbReference>
<feature type="binding site" evidence="2">
    <location>
        <position position="344"/>
    </location>
    <ligand>
        <name>substrate</name>
    </ligand>
</feature>
<dbReference type="SUPFAM" id="SSF56042">
    <property type="entry name" value="PurM C-terminal domain-like"/>
    <property type="match status" value="1"/>
</dbReference>
<comment type="catalytic activity">
    <reaction evidence="2">
        <text>thiamine phosphate + ATP = thiamine diphosphate + ADP</text>
        <dbReference type="Rhea" id="RHEA:15913"/>
        <dbReference type="ChEBI" id="CHEBI:30616"/>
        <dbReference type="ChEBI" id="CHEBI:37575"/>
        <dbReference type="ChEBI" id="CHEBI:58937"/>
        <dbReference type="ChEBI" id="CHEBI:456216"/>
        <dbReference type="EC" id="2.7.4.16"/>
    </reaction>
</comment>
<name>A0ABS1D643_9PROT</name>
<evidence type="ECO:0000259" key="4">
    <source>
        <dbReference type="Pfam" id="PF02769"/>
    </source>
</evidence>
<keyword evidence="2 5" id="KW-0418">Kinase</keyword>
<evidence type="ECO:0000313" key="6">
    <source>
        <dbReference type="Proteomes" id="UP000697995"/>
    </source>
</evidence>
<evidence type="ECO:0000256" key="2">
    <source>
        <dbReference type="HAMAP-Rule" id="MF_02128"/>
    </source>
</evidence>
<dbReference type="InterPro" id="IPR006283">
    <property type="entry name" value="ThiL-like"/>
</dbReference>
<feature type="binding site" evidence="2">
    <location>
        <position position="244"/>
    </location>
    <ligand>
        <name>ATP</name>
        <dbReference type="ChEBI" id="CHEBI:30616"/>
    </ligand>
</feature>
<accession>A0ABS1D643</accession>
<evidence type="ECO:0000256" key="1">
    <source>
        <dbReference type="ARBA" id="ARBA00022977"/>
    </source>
</evidence>
<feature type="binding site" evidence="2">
    <location>
        <position position="77"/>
    </location>
    <ligand>
        <name>Mg(2+)</name>
        <dbReference type="ChEBI" id="CHEBI:18420"/>
        <label>1</label>
    </ligand>
</feature>
<dbReference type="PANTHER" id="PTHR30270">
    <property type="entry name" value="THIAMINE-MONOPHOSPHATE KINASE"/>
    <property type="match status" value="1"/>
</dbReference>
<feature type="binding site" evidence="2">
    <location>
        <position position="105"/>
    </location>
    <ligand>
        <name>Mg(2+)</name>
        <dbReference type="ChEBI" id="CHEBI:18420"/>
        <label>4</label>
    </ligand>
</feature>
<feature type="binding site" evidence="2">
    <location>
        <position position="105"/>
    </location>
    <ligand>
        <name>Mg(2+)</name>
        <dbReference type="ChEBI" id="CHEBI:18420"/>
        <label>3</label>
    </ligand>
</feature>
<comment type="pathway">
    <text evidence="2">Cofactor biosynthesis; thiamine diphosphate biosynthesis; thiamine diphosphate from thiamine phosphate: step 1/1.</text>
</comment>
<comment type="caution">
    <text evidence="5">The sequence shown here is derived from an EMBL/GenBank/DDBJ whole genome shotgun (WGS) entry which is preliminary data.</text>
</comment>
<keyword evidence="2" id="KW-0547">Nucleotide-binding</keyword>
<dbReference type="Pfam" id="PF02769">
    <property type="entry name" value="AIRS_C"/>
    <property type="match status" value="1"/>
</dbReference>
<dbReference type="SUPFAM" id="SSF55326">
    <property type="entry name" value="PurM N-terminal domain-like"/>
    <property type="match status" value="1"/>
</dbReference>
<keyword evidence="2" id="KW-0479">Metal-binding</keyword>
<feature type="binding site" evidence="2">
    <location>
        <position position="60"/>
    </location>
    <ligand>
        <name>Mg(2+)</name>
        <dbReference type="ChEBI" id="CHEBI:18420"/>
        <label>4</label>
    </ligand>
</feature>
<feature type="binding site" evidence="2">
    <location>
        <position position="60"/>
    </location>
    <ligand>
        <name>Mg(2+)</name>
        <dbReference type="ChEBI" id="CHEBI:18420"/>
        <label>3</label>
    </ligand>
</feature>
<comment type="caution">
    <text evidence="2">Lacks conserved residue(s) required for the propagation of feature annotation.</text>
</comment>
<organism evidence="5 6">
    <name type="scientific">Paracraurococcus ruber</name>
    <dbReference type="NCBI Taxonomy" id="77675"/>
    <lineage>
        <taxon>Bacteria</taxon>
        <taxon>Pseudomonadati</taxon>
        <taxon>Pseudomonadota</taxon>
        <taxon>Alphaproteobacteria</taxon>
        <taxon>Acetobacterales</taxon>
        <taxon>Roseomonadaceae</taxon>
        <taxon>Paracraurococcus</taxon>
    </lineage>
</organism>
<protein>
    <recommendedName>
        <fullName evidence="2">Thiamine-monophosphate kinase</fullName>
        <shortName evidence="2">TMP kinase</shortName>
        <shortName evidence="2">Thiamine-phosphate kinase</shortName>
        <ecNumber evidence="2">2.7.4.16</ecNumber>
    </recommendedName>
</protein>
<feature type="binding site" evidence="2">
    <location>
        <position position="179"/>
    </location>
    <ligand>
        <name>ATP</name>
        <dbReference type="ChEBI" id="CHEBI:30616"/>
    </ligand>
</feature>
<dbReference type="InterPro" id="IPR016188">
    <property type="entry name" value="PurM-like_N"/>
</dbReference>
<keyword evidence="6" id="KW-1185">Reference proteome</keyword>
<keyword evidence="2" id="KW-0067">ATP-binding</keyword>
<keyword evidence="2" id="KW-0808">Transferase</keyword>
<comment type="similarity">
    <text evidence="2">Belongs to the thiamine-monophosphate kinase family.</text>
</comment>
<evidence type="ECO:0000259" key="3">
    <source>
        <dbReference type="Pfam" id="PF00586"/>
    </source>
</evidence>
<dbReference type="InterPro" id="IPR036676">
    <property type="entry name" value="PurM-like_C_sf"/>
</dbReference>
<dbReference type="Proteomes" id="UP000697995">
    <property type="component" value="Unassembled WGS sequence"/>
</dbReference>
<reference evidence="5 6" key="1">
    <citation type="journal article" date="2020" name="Microorganisms">
        <title>Osmotic Adaptation and Compatible Solute Biosynthesis of Phototrophic Bacteria as Revealed from Genome Analyses.</title>
        <authorList>
            <person name="Imhoff J.F."/>
            <person name="Rahn T."/>
            <person name="Kunzel S."/>
            <person name="Keller A."/>
            <person name="Neulinger S.C."/>
        </authorList>
    </citation>
    <scope>NUCLEOTIDE SEQUENCE [LARGE SCALE GENOMIC DNA]</scope>
    <source>
        <strain evidence="5 6">DSM 15382</strain>
    </source>
</reference>
<comment type="miscellaneous">
    <text evidence="2">Reaction mechanism of ThiL seems to utilize a direct, inline transfer of the gamma-phosphate of ATP to TMP rather than a phosphorylated enzyme intermediate.</text>
</comment>
<feature type="binding site" evidence="2">
    <location>
        <position position="84"/>
    </location>
    <ligand>
        <name>substrate</name>
    </ligand>
</feature>
<feature type="binding site" evidence="2">
    <location>
        <begin position="152"/>
        <end position="153"/>
    </location>
    <ligand>
        <name>ATP</name>
        <dbReference type="ChEBI" id="CHEBI:30616"/>
    </ligand>
</feature>
<dbReference type="Pfam" id="PF00586">
    <property type="entry name" value="AIRS"/>
    <property type="match status" value="1"/>
</dbReference>
<proteinExistence type="inferred from homology"/>
<dbReference type="Gene3D" id="3.30.1330.10">
    <property type="entry name" value="PurM-like, N-terminal domain"/>
    <property type="match status" value="1"/>
</dbReference>
<dbReference type="PIRSF" id="PIRSF005303">
    <property type="entry name" value="Thiam_monoph_kin"/>
    <property type="match status" value="1"/>
</dbReference>
<feature type="binding site" evidence="2">
    <location>
        <position position="153"/>
    </location>
    <ligand>
        <name>Mg(2+)</name>
        <dbReference type="ChEBI" id="CHEBI:18420"/>
        <label>1</label>
    </ligand>
</feature>
<dbReference type="NCBIfam" id="TIGR01379">
    <property type="entry name" value="thiL"/>
    <property type="match status" value="1"/>
</dbReference>
<dbReference type="InterPro" id="IPR010918">
    <property type="entry name" value="PurM-like_C_dom"/>
</dbReference>
<dbReference type="GO" id="GO:0016301">
    <property type="term" value="F:kinase activity"/>
    <property type="evidence" value="ECO:0007669"/>
    <property type="project" value="UniProtKB-KW"/>
</dbReference>
<dbReference type="HAMAP" id="MF_02128">
    <property type="entry name" value="TMP_kinase"/>
    <property type="match status" value="1"/>
</dbReference>
<feature type="binding site" evidence="2">
    <location>
        <position position="245"/>
    </location>
    <ligand>
        <name>Mg(2+)</name>
        <dbReference type="ChEBI" id="CHEBI:18420"/>
        <label>5</label>
    </ligand>
</feature>
<feature type="domain" description="PurM-like C-terminal" evidence="4">
    <location>
        <begin position="183"/>
        <end position="275"/>
    </location>
</feature>
<feature type="binding site" evidence="2">
    <location>
        <position position="242"/>
    </location>
    <ligand>
        <name>Mg(2+)</name>
        <dbReference type="ChEBI" id="CHEBI:18420"/>
        <label>3</label>
    </ligand>
</feature>
<feature type="binding site" evidence="2">
    <location>
        <position position="77"/>
    </location>
    <ligand>
        <name>Mg(2+)</name>
        <dbReference type="ChEBI" id="CHEBI:18420"/>
        <label>2</label>
    </ligand>
</feature>
<keyword evidence="1 2" id="KW-0784">Thiamine biosynthesis</keyword>
<evidence type="ECO:0000313" key="5">
    <source>
        <dbReference type="EMBL" id="MBK1662355.1"/>
    </source>
</evidence>
<dbReference type="Gene3D" id="3.90.650.10">
    <property type="entry name" value="PurM-like C-terminal domain"/>
    <property type="match status" value="1"/>
</dbReference>
<dbReference type="InterPro" id="IPR036921">
    <property type="entry name" value="PurM-like_N_sf"/>
</dbReference>
<sequence length="347" mass="35188">MACWTPWRAACGGRSSRGRPAAAVAEAAPGLPGDLPGEFALIARHFRRLAGPGALDLADDAALLDPPPGRQLVLAADAMVAGVHFLPDDPPESIGRKLLRVNLSDLAAMGAAPLGYLMTTALPKDLPPDWLGRFVDGLAADQAEFGLSVLGGDTVGTPGPASLSLTILGTVAPGAALRRDGARPGDTLWVSGTVGDGALGLRVLQGRLPADAAGHLARRYRLPEPRLALGQALGGLARAAMDVSDGLVQDLGHLCRGGGCGAVLRAGAVPLSPAARALVATDPALLALCLTGGDDYELLFALPPGAAPPPGHAAARIGEFLAGPPVVRVLGLDGTEMELPRGGWSHF</sequence>